<name>A0A1D9QE88_SCLS1</name>
<dbReference type="GO" id="GO:0046872">
    <property type="term" value="F:metal ion binding"/>
    <property type="evidence" value="ECO:0007669"/>
    <property type="project" value="InterPro"/>
</dbReference>
<dbReference type="Gene3D" id="3.40.50.20">
    <property type="match status" value="1"/>
</dbReference>
<dbReference type="GO" id="GO:0005524">
    <property type="term" value="F:ATP binding"/>
    <property type="evidence" value="ECO:0007669"/>
    <property type="project" value="UniProtKB-UniRule"/>
</dbReference>
<keyword evidence="1" id="KW-0067">ATP-binding</keyword>
<dbReference type="InterPro" id="IPR011761">
    <property type="entry name" value="ATP-grasp"/>
</dbReference>
<proteinExistence type="predicted"/>
<evidence type="ECO:0000259" key="2">
    <source>
        <dbReference type="PROSITE" id="PS50975"/>
    </source>
</evidence>
<gene>
    <name evidence="3" type="ORF">sscle_10g078520</name>
</gene>
<keyword evidence="1" id="KW-0547">Nucleotide-binding</keyword>
<dbReference type="EMBL" id="CP017823">
    <property type="protein sequence ID" value="APA13082.1"/>
    <property type="molecule type" value="Genomic_DNA"/>
</dbReference>
<feature type="domain" description="ATP-grasp" evidence="2">
    <location>
        <begin position="189"/>
        <end position="404"/>
    </location>
</feature>
<dbReference type="SUPFAM" id="SSF56059">
    <property type="entry name" value="Glutathione synthetase ATP-binding domain-like"/>
    <property type="match status" value="1"/>
</dbReference>
<evidence type="ECO:0000313" key="4">
    <source>
        <dbReference type="Proteomes" id="UP000177798"/>
    </source>
</evidence>
<dbReference type="SUPFAM" id="SSF51735">
    <property type="entry name" value="NAD(P)-binding Rossmann-fold domains"/>
    <property type="match status" value="1"/>
</dbReference>
<dbReference type="InterPro" id="IPR036291">
    <property type="entry name" value="NAD(P)-bd_dom_sf"/>
</dbReference>
<dbReference type="Proteomes" id="UP000177798">
    <property type="component" value="Chromosome 10"/>
</dbReference>
<accession>A0A1D9QE88</accession>
<dbReference type="AlphaFoldDB" id="A0A1D9QE88"/>
<dbReference type="OMA" id="CNPRTHS"/>
<dbReference type="PROSITE" id="PS50975">
    <property type="entry name" value="ATP_GRASP"/>
    <property type="match status" value="1"/>
</dbReference>
<evidence type="ECO:0000256" key="1">
    <source>
        <dbReference type="PROSITE-ProRule" id="PRU00409"/>
    </source>
</evidence>
<protein>
    <recommendedName>
        <fullName evidence="2">ATP-grasp domain-containing protein</fullName>
    </recommendedName>
</protein>
<evidence type="ECO:0000313" key="3">
    <source>
        <dbReference type="EMBL" id="APA13082.1"/>
    </source>
</evidence>
<dbReference type="VEuPathDB" id="FungiDB:sscle_10g078520"/>
<reference evidence="4" key="1">
    <citation type="journal article" date="2017" name="Genome Biol. Evol.">
        <title>The complete genome sequence of the phytopathogenic fungus Sclerotinia sclerotiorum reveals insights into the genome architecture of broad host range pathogens.</title>
        <authorList>
            <person name="Derbyshire M."/>
            <person name="Denton-Giles M."/>
            <person name="Hegedus D."/>
            <person name="Seifbarghy S."/>
            <person name="Rollins J."/>
            <person name="van Kan J."/>
            <person name="Seidl M.F."/>
            <person name="Faino L."/>
            <person name="Mbengue M."/>
            <person name="Navaud O."/>
            <person name="Raffaele S."/>
            <person name="Hammond-Kosack K."/>
            <person name="Heard S."/>
            <person name="Oliver R."/>
        </authorList>
    </citation>
    <scope>NUCLEOTIDE SEQUENCE [LARGE SCALE GENOMIC DNA]</scope>
    <source>
        <strain evidence="4">ATCC 18683 / 1980 / Ss-1</strain>
    </source>
</reference>
<dbReference type="OrthoDB" id="186626at2759"/>
<sequence>MPLNAHSPMILHYLQNILLITLCVLFTPLLTLIAILSTLISPFTAITQKIHQQRTQPSPFRPRTILVTGVGMSKGLCIARSFYRAGHNVIAADFEPYYIPSCGHFSIAIRKFYRLRKPCGGECDSRVYVREIVDIVQKEKIDLWVSCSGVASAMEDAQAAEVVERETSCLVVQFGVLVTGKLHEKYSFVRHMMDLGLNVPLTYRVHSLEEALRILYPETGAKDKNQFIMKPEMVDDSVRADMTILPQPTPSQTQSHIRKMNPSIKRPFVLQQYIAGKEYCTHSIILRGKIHAFICCASSDMLMHYRAVEPSSALAQAMLYYTTNYLYKSSSSSSPITGHFSLDFLIHEQIAQKASRNLAPSDAEIQILQRELFPIECNPRVHTAVILFSDKLEEMANTYINLLSTSNSNSSLNTNTNKNTSSTQHPPTTQEIILPSLHAIHKGYYWIGHDILTKFLLPICECITFQRGIHSLKREMMEFFNHISSWREGTYEIWDPWPAWCLYVVFLPGCLAVCIWERRWWSRCNVSTGKFFGV</sequence>
<organism evidence="3 4">
    <name type="scientific">Sclerotinia sclerotiorum (strain ATCC 18683 / 1980 / Ss-1)</name>
    <name type="common">White mold</name>
    <name type="synonym">Whetzelinia sclerotiorum</name>
    <dbReference type="NCBI Taxonomy" id="665079"/>
    <lineage>
        <taxon>Eukaryota</taxon>
        <taxon>Fungi</taxon>
        <taxon>Dikarya</taxon>
        <taxon>Ascomycota</taxon>
        <taxon>Pezizomycotina</taxon>
        <taxon>Leotiomycetes</taxon>
        <taxon>Helotiales</taxon>
        <taxon>Sclerotiniaceae</taxon>
        <taxon>Sclerotinia</taxon>
    </lineage>
</organism>